<feature type="transmembrane region" description="Helical" evidence="3">
    <location>
        <begin position="153"/>
        <end position="171"/>
    </location>
</feature>
<protein>
    <recommendedName>
        <fullName evidence="4">OmpR/PhoB-type domain-containing protein</fullName>
    </recommendedName>
</protein>
<dbReference type="GO" id="GO:0003677">
    <property type="term" value="F:DNA binding"/>
    <property type="evidence" value="ECO:0007669"/>
    <property type="project" value="UniProtKB-UniRule"/>
</dbReference>
<feature type="DNA-binding region" description="OmpR/PhoB-type" evidence="2">
    <location>
        <begin position="30"/>
        <end position="128"/>
    </location>
</feature>
<organism evidence="5 6">
    <name type="scientific">Pseudoalteromonas rubra</name>
    <dbReference type="NCBI Taxonomy" id="43658"/>
    <lineage>
        <taxon>Bacteria</taxon>
        <taxon>Pseudomonadati</taxon>
        <taxon>Pseudomonadota</taxon>
        <taxon>Gammaproteobacteria</taxon>
        <taxon>Alteromonadales</taxon>
        <taxon>Pseudoalteromonadaceae</taxon>
        <taxon>Pseudoalteromonas</taxon>
    </lineage>
</organism>
<dbReference type="OrthoDB" id="8430416at2"/>
<dbReference type="SUPFAM" id="SSF46894">
    <property type="entry name" value="C-terminal effector domain of the bipartite response regulators"/>
    <property type="match status" value="1"/>
</dbReference>
<dbReference type="CDD" id="cd00383">
    <property type="entry name" value="trans_reg_C"/>
    <property type="match status" value="1"/>
</dbReference>
<reference evidence="5 6" key="1">
    <citation type="journal article" date="2015" name="BMC Genomics">
        <title>Genome mining reveals unlocked bioactive potential of marine Gram-negative bacteria.</title>
        <authorList>
            <person name="Machado H."/>
            <person name="Sonnenschein E.C."/>
            <person name="Melchiorsen J."/>
            <person name="Gram L."/>
        </authorList>
    </citation>
    <scope>NUCLEOTIDE SEQUENCE [LARGE SCALE GENOMIC DNA]</scope>
    <source>
        <strain evidence="5 6">S2471</strain>
    </source>
</reference>
<dbReference type="PROSITE" id="PS51755">
    <property type="entry name" value="OMPR_PHOB"/>
    <property type="match status" value="1"/>
</dbReference>
<dbReference type="InterPro" id="IPR036388">
    <property type="entry name" value="WH-like_DNA-bd_sf"/>
</dbReference>
<evidence type="ECO:0000256" key="3">
    <source>
        <dbReference type="SAM" id="Phobius"/>
    </source>
</evidence>
<dbReference type="Gene3D" id="2.130.10.10">
    <property type="entry name" value="YVTN repeat-like/Quinoprotein amine dehydrogenase"/>
    <property type="match status" value="1"/>
</dbReference>
<dbReference type="GO" id="GO:0006355">
    <property type="term" value="P:regulation of DNA-templated transcription"/>
    <property type="evidence" value="ECO:0007669"/>
    <property type="project" value="InterPro"/>
</dbReference>
<dbReference type="AlphaFoldDB" id="A0A0F4QQN6"/>
<evidence type="ECO:0000313" key="6">
    <source>
        <dbReference type="Proteomes" id="UP000033452"/>
    </source>
</evidence>
<dbReference type="RefSeq" id="WP_046004694.1">
    <property type="nucleotide sequence ID" value="NZ_JXYA01000018.1"/>
</dbReference>
<keyword evidence="6" id="KW-1185">Reference proteome</keyword>
<name>A0A0F4QQN6_9GAMM</name>
<dbReference type="InterPro" id="IPR001867">
    <property type="entry name" value="OmpR/PhoB-type_DNA-bd"/>
</dbReference>
<keyword evidence="1 2" id="KW-0238">DNA-binding</keyword>
<keyword evidence="3" id="KW-0472">Membrane</keyword>
<dbReference type="Pfam" id="PF00486">
    <property type="entry name" value="Trans_reg_C"/>
    <property type="match status" value="1"/>
</dbReference>
<dbReference type="SUPFAM" id="SSF69304">
    <property type="entry name" value="Tricorn protease N-terminal domain"/>
    <property type="match status" value="1"/>
</dbReference>
<dbReference type="GO" id="GO:0000160">
    <property type="term" value="P:phosphorelay signal transduction system"/>
    <property type="evidence" value="ECO:0007669"/>
    <property type="project" value="InterPro"/>
</dbReference>
<sequence length="711" mass="80959">MQYHNNNNEREFAGFTSGKVKPQGIDEKSMDFIQIGEYRLYHQTNELIKDERSITLDPRLLSLLTFLVDNPNRIIGRDELQDAIWQGSIVTDNAINKLVANLRKAFCDDPKSPQYIQTVPKQGYRFIAPISIGVDDNTPSARQPTAQKRLPGWYLRLGVILFVGLLGSFIWQHVNTPKAQYGESRALSRVSGGKLFPVVLAEQAHVAFLNVTATQGRRLWVADYASVGSALPKPIEAPDYHLQQLLGSQGEYLVFKGYYKEQCGWFKARLDIAGQQLSPPSEALYNCDLIYHDSIYVADSDIIYALAHERRFEHKNELYALSFTSQIKKLPTNLEPSWRLAYLDAHPDTAQLLLTAHTNDGNSRVLSYESESAQQVLQLSRTGLMHGAIWDHDHQGVVFSSSSPRTQMYHQTFTESEPTLLSSLSDKICCNIARHGNGVDYIFTTYDKNIELQWLETGFVLDNSNGLDRSPRLAHTDPGVYFISDRSGSSQVYYQRPQDQARPLSALPEHVRLRDMTLSPDDELLLINHDNHAMWLISTNEAQQDNTLYFDGYIYQQSWLSNSLFALSVKQNEQKRVQIYNRQMQLVAQLPQGWMIALTDSTTPQYVYLTDKEHMLYRFPFASILNGIERSAGEKIGQLEAFSSLELENGKVYLMTKEWHELVRYSLSDEGLQPLSRQDIGAYMGFDVRDGQVIYGRKAAFRSDVYSTVAR</sequence>
<dbReference type="Gene3D" id="1.10.10.10">
    <property type="entry name" value="Winged helix-like DNA-binding domain superfamily/Winged helix DNA-binding domain"/>
    <property type="match status" value="1"/>
</dbReference>
<evidence type="ECO:0000313" key="5">
    <source>
        <dbReference type="EMBL" id="KJZ09674.1"/>
    </source>
</evidence>
<keyword evidence="3" id="KW-0812">Transmembrane</keyword>
<proteinExistence type="predicted"/>
<accession>A0A0F4QQN6</accession>
<keyword evidence="3" id="KW-1133">Transmembrane helix</keyword>
<feature type="domain" description="OmpR/PhoB-type" evidence="4">
    <location>
        <begin position="30"/>
        <end position="128"/>
    </location>
</feature>
<dbReference type="InterPro" id="IPR015943">
    <property type="entry name" value="WD40/YVTN_repeat-like_dom_sf"/>
</dbReference>
<dbReference type="InterPro" id="IPR016032">
    <property type="entry name" value="Sig_transdc_resp-reg_C-effctor"/>
</dbReference>
<evidence type="ECO:0000259" key="4">
    <source>
        <dbReference type="PROSITE" id="PS51755"/>
    </source>
</evidence>
<dbReference type="Proteomes" id="UP000033452">
    <property type="component" value="Unassembled WGS sequence"/>
</dbReference>
<evidence type="ECO:0000256" key="1">
    <source>
        <dbReference type="ARBA" id="ARBA00023125"/>
    </source>
</evidence>
<dbReference type="SMART" id="SM00862">
    <property type="entry name" value="Trans_reg_C"/>
    <property type="match status" value="1"/>
</dbReference>
<gene>
    <name evidence="5" type="ORF">TW77_09280</name>
</gene>
<dbReference type="EMBL" id="JXYA01000018">
    <property type="protein sequence ID" value="KJZ09674.1"/>
    <property type="molecule type" value="Genomic_DNA"/>
</dbReference>
<evidence type="ECO:0000256" key="2">
    <source>
        <dbReference type="PROSITE-ProRule" id="PRU01091"/>
    </source>
</evidence>
<comment type="caution">
    <text evidence="5">The sequence shown here is derived from an EMBL/GenBank/DDBJ whole genome shotgun (WGS) entry which is preliminary data.</text>
</comment>
<dbReference type="PATRIC" id="fig|43658.5.peg.1962"/>